<evidence type="ECO:0000259" key="4">
    <source>
        <dbReference type="PROSITE" id="PS50110"/>
    </source>
</evidence>
<reference evidence="6 7" key="1">
    <citation type="submission" date="2015-09" db="EMBL/GenBank/DDBJ databases">
        <authorList>
            <consortium name="Pathogen Informatics"/>
        </authorList>
    </citation>
    <scope>NUCLEOTIDE SEQUENCE [LARGE SCALE GENOMIC DNA]</scope>
    <source>
        <strain evidence="6 7">2789STDY5608863</strain>
    </source>
</reference>
<comment type="function">
    <text evidence="2">May play the central regulatory role in sporulation. It may be an element of the effector pathway responsible for the activation of sporulation genes in response to nutritional stress. Spo0A may act in concert with spo0H (a sigma factor) to control the expression of some genes that are critical to the sporulation process.</text>
</comment>
<dbReference type="GeneID" id="99746890"/>
<dbReference type="GO" id="GO:0000156">
    <property type="term" value="F:phosphorelay response regulator activity"/>
    <property type="evidence" value="ECO:0007669"/>
    <property type="project" value="InterPro"/>
</dbReference>
<evidence type="ECO:0000313" key="6">
    <source>
        <dbReference type="EMBL" id="CUM99075.1"/>
    </source>
</evidence>
<gene>
    <name evidence="6" type="primary">lytR_2</name>
    <name evidence="6" type="ORF">ERS852420_01980</name>
</gene>
<dbReference type="PROSITE" id="PS50930">
    <property type="entry name" value="HTH_LYTTR"/>
    <property type="match status" value="1"/>
</dbReference>
<dbReference type="Pfam" id="PF04397">
    <property type="entry name" value="LytTR"/>
    <property type="match status" value="1"/>
</dbReference>
<dbReference type="PANTHER" id="PTHR37299:SF1">
    <property type="entry name" value="STAGE 0 SPORULATION PROTEIN A HOMOLOG"/>
    <property type="match status" value="1"/>
</dbReference>
<dbReference type="InterPro" id="IPR001789">
    <property type="entry name" value="Sig_transdc_resp-reg_receiver"/>
</dbReference>
<dbReference type="GO" id="GO:0003677">
    <property type="term" value="F:DNA binding"/>
    <property type="evidence" value="ECO:0007669"/>
    <property type="project" value="InterPro"/>
</dbReference>
<dbReference type="SMART" id="SM00448">
    <property type="entry name" value="REC"/>
    <property type="match status" value="1"/>
</dbReference>
<dbReference type="Gene3D" id="3.40.50.2300">
    <property type="match status" value="1"/>
</dbReference>
<evidence type="ECO:0000313" key="7">
    <source>
        <dbReference type="Proteomes" id="UP000095495"/>
    </source>
</evidence>
<feature type="domain" description="HTH LytTR-type" evidence="5">
    <location>
        <begin position="130"/>
        <end position="229"/>
    </location>
</feature>
<proteinExistence type="predicted"/>
<sequence>MLNIAVCDDSRTDVEMLESAFDKLAQYQFSYEVYFTAKELLKHVIDDGEMYHLYIFDIEMPEMNGLQLAKEIRKIDAKALFVFLTGYTQYVMDVFEVITFDYISKPITVEKLESVLLKAMQYLHMIKRDFVFQFRKNQFRISCDDIVYFEKKGRQAVIHTISENFKANMTTEEIWKQLDDKVFAHIHVSYIINLGHIRAIEGDEVVMDNEERLLIARSHKQNLKEKHMEFVRRMV</sequence>
<dbReference type="Gene3D" id="2.40.50.1020">
    <property type="entry name" value="LytTr DNA-binding domain"/>
    <property type="match status" value="1"/>
</dbReference>
<dbReference type="InterPro" id="IPR046947">
    <property type="entry name" value="LytR-like"/>
</dbReference>
<keyword evidence="3" id="KW-0597">Phosphoprotein</keyword>
<accession>A0A173TAU7</accession>
<dbReference type="AlphaFoldDB" id="A0A173TAU7"/>
<evidence type="ECO:0000256" key="1">
    <source>
        <dbReference type="ARBA" id="ARBA00018672"/>
    </source>
</evidence>
<dbReference type="EMBL" id="CYXV01000008">
    <property type="protein sequence ID" value="CUM99075.1"/>
    <property type="molecule type" value="Genomic_DNA"/>
</dbReference>
<dbReference type="SMART" id="SM00850">
    <property type="entry name" value="LytTR"/>
    <property type="match status" value="1"/>
</dbReference>
<name>A0A173TAU7_9FIRM</name>
<dbReference type="PROSITE" id="PS50110">
    <property type="entry name" value="RESPONSE_REGULATORY"/>
    <property type="match status" value="1"/>
</dbReference>
<dbReference type="RefSeq" id="WP_015567858.1">
    <property type="nucleotide sequence ID" value="NZ_CP184331.1"/>
</dbReference>
<evidence type="ECO:0000259" key="5">
    <source>
        <dbReference type="PROSITE" id="PS50930"/>
    </source>
</evidence>
<dbReference type="Proteomes" id="UP000095495">
    <property type="component" value="Unassembled WGS sequence"/>
</dbReference>
<dbReference type="InterPro" id="IPR011006">
    <property type="entry name" value="CheY-like_superfamily"/>
</dbReference>
<dbReference type="InterPro" id="IPR007492">
    <property type="entry name" value="LytTR_DNA-bd_dom"/>
</dbReference>
<feature type="modified residue" description="4-aspartylphosphate" evidence="3">
    <location>
        <position position="57"/>
    </location>
</feature>
<feature type="domain" description="Response regulatory" evidence="4">
    <location>
        <begin position="3"/>
        <end position="120"/>
    </location>
</feature>
<evidence type="ECO:0000256" key="3">
    <source>
        <dbReference type="PROSITE-ProRule" id="PRU00169"/>
    </source>
</evidence>
<dbReference type="SUPFAM" id="SSF52172">
    <property type="entry name" value="CheY-like"/>
    <property type="match status" value="1"/>
</dbReference>
<organism evidence="6 7">
    <name type="scientific">Roseburia faecis</name>
    <dbReference type="NCBI Taxonomy" id="301302"/>
    <lineage>
        <taxon>Bacteria</taxon>
        <taxon>Bacillati</taxon>
        <taxon>Bacillota</taxon>
        <taxon>Clostridia</taxon>
        <taxon>Lachnospirales</taxon>
        <taxon>Lachnospiraceae</taxon>
        <taxon>Roseburia</taxon>
    </lineage>
</organism>
<evidence type="ECO:0000256" key="2">
    <source>
        <dbReference type="ARBA" id="ARBA00024867"/>
    </source>
</evidence>
<dbReference type="PANTHER" id="PTHR37299">
    <property type="entry name" value="TRANSCRIPTIONAL REGULATOR-RELATED"/>
    <property type="match status" value="1"/>
</dbReference>
<protein>
    <recommendedName>
        <fullName evidence="1">Stage 0 sporulation protein A homolog</fullName>
    </recommendedName>
</protein>
<dbReference type="Pfam" id="PF00072">
    <property type="entry name" value="Response_reg"/>
    <property type="match status" value="1"/>
</dbReference>